<proteinExistence type="predicted"/>
<evidence type="ECO:0000313" key="2">
    <source>
        <dbReference type="Proteomes" id="UP000499080"/>
    </source>
</evidence>
<reference evidence="1 2" key="1">
    <citation type="journal article" date="2019" name="Sci. Rep.">
        <title>Orb-weaving spider Araneus ventricosus genome elucidates the spidroin gene catalogue.</title>
        <authorList>
            <person name="Kono N."/>
            <person name="Nakamura H."/>
            <person name="Ohtoshi R."/>
            <person name="Moran D.A.P."/>
            <person name="Shinohara A."/>
            <person name="Yoshida Y."/>
            <person name="Fujiwara M."/>
            <person name="Mori M."/>
            <person name="Tomita M."/>
            <person name="Arakawa K."/>
        </authorList>
    </citation>
    <scope>NUCLEOTIDE SEQUENCE [LARGE SCALE GENOMIC DNA]</scope>
</reference>
<evidence type="ECO:0000313" key="1">
    <source>
        <dbReference type="EMBL" id="GBN80233.1"/>
    </source>
</evidence>
<sequence>MCRTVIWHWHAVQRGAGSPNNRCLCVNRVCPILNLIFDCLWWLHRSDDQERKAARTEDSKGQVELNYDASKGAKTTYDEILTIY</sequence>
<comment type="caution">
    <text evidence="1">The sequence shown here is derived from an EMBL/GenBank/DDBJ whole genome shotgun (WGS) entry which is preliminary data.</text>
</comment>
<organism evidence="1 2">
    <name type="scientific">Araneus ventricosus</name>
    <name type="common">Orbweaver spider</name>
    <name type="synonym">Epeira ventricosa</name>
    <dbReference type="NCBI Taxonomy" id="182803"/>
    <lineage>
        <taxon>Eukaryota</taxon>
        <taxon>Metazoa</taxon>
        <taxon>Ecdysozoa</taxon>
        <taxon>Arthropoda</taxon>
        <taxon>Chelicerata</taxon>
        <taxon>Arachnida</taxon>
        <taxon>Araneae</taxon>
        <taxon>Araneomorphae</taxon>
        <taxon>Entelegynae</taxon>
        <taxon>Araneoidea</taxon>
        <taxon>Araneidae</taxon>
        <taxon>Araneus</taxon>
    </lineage>
</organism>
<accession>A0A4Y2RX11</accession>
<keyword evidence="2" id="KW-1185">Reference proteome</keyword>
<dbReference type="EMBL" id="BGPR01018822">
    <property type="protein sequence ID" value="GBN80233.1"/>
    <property type="molecule type" value="Genomic_DNA"/>
</dbReference>
<dbReference type="Proteomes" id="UP000499080">
    <property type="component" value="Unassembled WGS sequence"/>
</dbReference>
<gene>
    <name evidence="1" type="ORF">AVEN_60155_1</name>
</gene>
<protein>
    <submittedName>
        <fullName evidence="1">Uncharacterized protein</fullName>
    </submittedName>
</protein>
<dbReference type="AlphaFoldDB" id="A0A4Y2RX11"/>
<name>A0A4Y2RX11_ARAVE</name>